<keyword evidence="6 10" id="KW-0547">Nucleotide-binding</keyword>
<comment type="caution">
    <text evidence="11">The sequence shown here is derived from an EMBL/GenBank/DDBJ whole genome shotgun (WGS) entry which is preliminary data.</text>
</comment>
<evidence type="ECO:0000256" key="2">
    <source>
        <dbReference type="ARBA" id="ARBA00004496"/>
    </source>
</evidence>
<evidence type="ECO:0000256" key="5">
    <source>
        <dbReference type="ARBA" id="ARBA00022605"/>
    </source>
</evidence>
<dbReference type="Gene3D" id="1.10.287.1080">
    <property type="entry name" value="MazG-like"/>
    <property type="match status" value="1"/>
</dbReference>
<evidence type="ECO:0000256" key="9">
    <source>
        <dbReference type="ARBA" id="ARBA00023102"/>
    </source>
</evidence>
<dbReference type="AlphaFoldDB" id="A0A0P6XYY2"/>
<comment type="pathway">
    <text evidence="3 10">Amino-acid biosynthesis; L-histidine biosynthesis; L-histidine from 5-phospho-alpha-D-ribose 1-diphosphate: step 2/9.</text>
</comment>
<evidence type="ECO:0000256" key="6">
    <source>
        <dbReference type="ARBA" id="ARBA00022741"/>
    </source>
</evidence>
<dbReference type="CDD" id="cd11534">
    <property type="entry name" value="NTP-PPase_HisIE_like"/>
    <property type="match status" value="1"/>
</dbReference>
<comment type="subcellular location">
    <subcellularLocation>
        <location evidence="2 10">Cytoplasm</location>
    </subcellularLocation>
</comment>
<dbReference type="GO" id="GO:0005524">
    <property type="term" value="F:ATP binding"/>
    <property type="evidence" value="ECO:0007669"/>
    <property type="project" value="UniProtKB-KW"/>
</dbReference>
<dbReference type="InterPro" id="IPR021130">
    <property type="entry name" value="PRib-ATP_PPHydrolase-like"/>
</dbReference>
<keyword evidence="5 10" id="KW-0028">Amino-acid biosynthesis</keyword>
<evidence type="ECO:0000256" key="3">
    <source>
        <dbReference type="ARBA" id="ARBA00005204"/>
    </source>
</evidence>
<evidence type="ECO:0000256" key="4">
    <source>
        <dbReference type="ARBA" id="ARBA00022490"/>
    </source>
</evidence>
<dbReference type="OrthoDB" id="9795769at2"/>
<evidence type="ECO:0000313" key="12">
    <source>
        <dbReference type="Proteomes" id="UP000050430"/>
    </source>
</evidence>
<dbReference type="Proteomes" id="UP000050430">
    <property type="component" value="Unassembled WGS sequence"/>
</dbReference>
<protein>
    <recommendedName>
        <fullName evidence="10">Phosphoribosyl-ATP pyrophosphatase</fullName>
        <shortName evidence="10">PRA-PH</shortName>
        <ecNumber evidence="10">3.6.1.31</ecNumber>
    </recommendedName>
</protein>
<dbReference type="HAMAP" id="MF_01020">
    <property type="entry name" value="HisE"/>
    <property type="match status" value="1"/>
</dbReference>
<organism evidence="11 12">
    <name type="scientific">Leptolinea tardivitalis</name>
    <dbReference type="NCBI Taxonomy" id="229920"/>
    <lineage>
        <taxon>Bacteria</taxon>
        <taxon>Bacillati</taxon>
        <taxon>Chloroflexota</taxon>
        <taxon>Anaerolineae</taxon>
        <taxon>Anaerolineales</taxon>
        <taxon>Anaerolineaceae</taxon>
        <taxon>Leptolinea</taxon>
    </lineage>
</organism>
<dbReference type="Pfam" id="PF01503">
    <property type="entry name" value="PRA-PH"/>
    <property type="match status" value="1"/>
</dbReference>
<reference evidence="11 12" key="1">
    <citation type="submission" date="2015-07" db="EMBL/GenBank/DDBJ databases">
        <title>Genome sequence of Leptolinea tardivitalis DSM 16556.</title>
        <authorList>
            <person name="Hemp J."/>
            <person name="Ward L.M."/>
            <person name="Pace L.A."/>
            <person name="Fischer W.W."/>
        </authorList>
    </citation>
    <scope>NUCLEOTIDE SEQUENCE [LARGE SCALE GENOMIC DNA]</scope>
    <source>
        <strain evidence="11 12">YMTK-2</strain>
    </source>
</reference>
<evidence type="ECO:0000313" key="11">
    <source>
        <dbReference type="EMBL" id="KPL74316.1"/>
    </source>
</evidence>
<dbReference type="STRING" id="229920.ADM99_01745"/>
<dbReference type="RefSeq" id="WP_062420768.1">
    <property type="nucleotide sequence ID" value="NZ_BBYA01000004.1"/>
</dbReference>
<dbReference type="NCBIfam" id="TIGR03188">
    <property type="entry name" value="histidine_hisI"/>
    <property type="match status" value="1"/>
</dbReference>
<accession>A0A0P6XYY2</accession>
<dbReference type="GO" id="GO:0005737">
    <property type="term" value="C:cytoplasm"/>
    <property type="evidence" value="ECO:0007669"/>
    <property type="project" value="UniProtKB-SubCell"/>
</dbReference>
<dbReference type="PANTHER" id="PTHR42945:SF9">
    <property type="entry name" value="HISTIDINE BIOSYNTHESIS BIFUNCTIONAL PROTEIN HISIE"/>
    <property type="match status" value="1"/>
</dbReference>
<keyword evidence="12" id="KW-1185">Reference proteome</keyword>
<evidence type="ECO:0000256" key="10">
    <source>
        <dbReference type="HAMAP-Rule" id="MF_01020"/>
    </source>
</evidence>
<name>A0A0P6XYY2_9CHLR</name>
<gene>
    <name evidence="10" type="primary">hisE</name>
    <name evidence="11" type="ORF">ADM99_01745</name>
</gene>
<dbReference type="InterPro" id="IPR008179">
    <property type="entry name" value="HisE"/>
</dbReference>
<comment type="similarity">
    <text evidence="10">Belongs to the PRA-PH family.</text>
</comment>
<evidence type="ECO:0000256" key="7">
    <source>
        <dbReference type="ARBA" id="ARBA00022801"/>
    </source>
</evidence>
<evidence type="ECO:0000256" key="1">
    <source>
        <dbReference type="ARBA" id="ARBA00001460"/>
    </source>
</evidence>
<keyword evidence="8 10" id="KW-0067">ATP-binding</keyword>
<keyword evidence="7 10" id="KW-0378">Hydrolase</keyword>
<keyword evidence="4 10" id="KW-0963">Cytoplasm</keyword>
<dbReference type="UniPathway" id="UPA00031">
    <property type="reaction ID" value="UER00007"/>
</dbReference>
<dbReference type="EMBL" id="LGCK01000003">
    <property type="protein sequence ID" value="KPL74316.1"/>
    <property type="molecule type" value="Genomic_DNA"/>
</dbReference>
<dbReference type="GO" id="GO:0000105">
    <property type="term" value="P:L-histidine biosynthetic process"/>
    <property type="evidence" value="ECO:0007669"/>
    <property type="project" value="UniProtKB-UniRule"/>
</dbReference>
<keyword evidence="9 10" id="KW-0368">Histidine biosynthesis</keyword>
<dbReference type="SUPFAM" id="SSF101386">
    <property type="entry name" value="all-alpha NTP pyrophosphatases"/>
    <property type="match status" value="1"/>
</dbReference>
<comment type="catalytic activity">
    <reaction evidence="1 10">
        <text>1-(5-phospho-beta-D-ribosyl)-ATP + H2O = 1-(5-phospho-beta-D-ribosyl)-5'-AMP + diphosphate + H(+)</text>
        <dbReference type="Rhea" id="RHEA:22828"/>
        <dbReference type="ChEBI" id="CHEBI:15377"/>
        <dbReference type="ChEBI" id="CHEBI:15378"/>
        <dbReference type="ChEBI" id="CHEBI:33019"/>
        <dbReference type="ChEBI" id="CHEBI:59457"/>
        <dbReference type="ChEBI" id="CHEBI:73183"/>
        <dbReference type="EC" id="3.6.1.31"/>
    </reaction>
</comment>
<evidence type="ECO:0000256" key="8">
    <source>
        <dbReference type="ARBA" id="ARBA00022840"/>
    </source>
</evidence>
<dbReference type="GO" id="GO:0004636">
    <property type="term" value="F:phosphoribosyl-ATP diphosphatase activity"/>
    <property type="evidence" value="ECO:0007669"/>
    <property type="project" value="UniProtKB-UniRule"/>
</dbReference>
<sequence length="91" mass="10231">MNINDLYAVILDRKENPTTSSYTTSLFKAGQDEICKKVGEEAIEVIIAAKGQGKQRLVEEVSDLTYHVLVLMAQNQVTPDDILGELEKRHR</sequence>
<dbReference type="PANTHER" id="PTHR42945">
    <property type="entry name" value="HISTIDINE BIOSYNTHESIS BIFUNCTIONAL PROTEIN"/>
    <property type="match status" value="1"/>
</dbReference>
<dbReference type="EC" id="3.6.1.31" evidence="10"/>
<proteinExistence type="inferred from homology"/>